<feature type="compositionally biased region" description="Basic and acidic residues" evidence="6">
    <location>
        <begin position="28"/>
        <end position="41"/>
    </location>
</feature>
<dbReference type="GeneID" id="92089258"/>
<dbReference type="InterPro" id="IPR008000">
    <property type="entry name" value="Rham/fucose_mutarotase"/>
</dbReference>
<feature type="compositionally biased region" description="Basic and acidic residues" evidence="6">
    <location>
        <begin position="201"/>
        <end position="221"/>
    </location>
</feature>
<feature type="compositionally biased region" description="Low complexity" evidence="6">
    <location>
        <begin position="88"/>
        <end position="105"/>
    </location>
</feature>
<dbReference type="Proteomes" id="UP001480595">
    <property type="component" value="Unassembled WGS sequence"/>
</dbReference>
<dbReference type="PANTHER" id="PTHR12608:SF1">
    <property type="entry name" value="TRANSMEMBRANE PROTEIN 165"/>
    <property type="match status" value="1"/>
</dbReference>
<feature type="compositionally biased region" description="Basic and acidic residues" evidence="6">
    <location>
        <begin position="54"/>
        <end position="82"/>
    </location>
</feature>
<keyword evidence="4 7" id="KW-1133">Transmembrane helix</keyword>
<keyword evidence="8" id="KW-0732">Signal</keyword>
<dbReference type="InterPro" id="IPR049555">
    <property type="entry name" value="GDT1-like_CS"/>
</dbReference>
<feature type="transmembrane region" description="Helical" evidence="7">
    <location>
        <begin position="461"/>
        <end position="479"/>
    </location>
</feature>
<dbReference type="Pfam" id="PF05336">
    <property type="entry name" value="rhaM"/>
    <property type="match status" value="1"/>
</dbReference>
<protein>
    <submittedName>
        <fullName evidence="9">Uncharacterized protein</fullName>
    </submittedName>
</protein>
<evidence type="ECO:0000256" key="3">
    <source>
        <dbReference type="ARBA" id="ARBA00022692"/>
    </source>
</evidence>
<dbReference type="RefSeq" id="XP_066718362.1">
    <property type="nucleotide sequence ID" value="XM_066856195.1"/>
</dbReference>
<evidence type="ECO:0000313" key="9">
    <source>
        <dbReference type="EMBL" id="KAK8073887.1"/>
    </source>
</evidence>
<accession>A0ABR1VRU3</accession>
<dbReference type="InterPro" id="IPR001727">
    <property type="entry name" value="GDT1-like"/>
</dbReference>
<evidence type="ECO:0000256" key="7">
    <source>
        <dbReference type="SAM" id="Phobius"/>
    </source>
</evidence>
<keyword evidence="5 7" id="KW-0472">Membrane</keyword>
<feature type="transmembrane region" description="Helical" evidence="7">
    <location>
        <begin position="396"/>
        <end position="422"/>
    </location>
</feature>
<dbReference type="InterPro" id="IPR011008">
    <property type="entry name" value="Dimeric_a/b-barrel"/>
</dbReference>
<dbReference type="Pfam" id="PF01169">
    <property type="entry name" value="GDT1"/>
    <property type="match status" value="2"/>
</dbReference>
<organism evidence="9 10">
    <name type="scientific">Apiospora phragmitis</name>
    <dbReference type="NCBI Taxonomy" id="2905665"/>
    <lineage>
        <taxon>Eukaryota</taxon>
        <taxon>Fungi</taxon>
        <taxon>Dikarya</taxon>
        <taxon>Ascomycota</taxon>
        <taxon>Pezizomycotina</taxon>
        <taxon>Sordariomycetes</taxon>
        <taxon>Xylariomycetidae</taxon>
        <taxon>Amphisphaeriales</taxon>
        <taxon>Apiosporaceae</taxon>
        <taxon>Apiospora</taxon>
    </lineage>
</organism>
<feature type="compositionally biased region" description="Basic and acidic residues" evidence="6">
    <location>
        <begin position="111"/>
        <end position="172"/>
    </location>
</feature>
<evidence type="ECO:0000256" key="8">
    <source>
        <dbReference type="SAM" id="SignalP"/>
    </source>
</evidence>
<dbReference type="SUPFAM" id="SSF54909">
    <property type="entry name" value="Dimeric alpha+beta barrel"/>
    <property type="match status" value="1"/>
</dbReference>
<proteinExistence type="inferred from homology"/>
<feature type="signal peptide" evidence="8">
    <location>
        <begin position="1"/>
        <end position="21"/>
    </location>
</feature>
<feature type="compositionally biased region" description="Low complexity" evidence="6">
    <location>
        <begin position="382"/>
        <end position="393"/>
    </location>
</feature>
<feature type="chain" id="PRO_5047246752" evidence="8">
    <location>
        <begin position="22"/>
        <end position="684"/>
    </location>
</feature>
<evidence type="ECO:0000313" key="10">
    <source>
        <dbReference type="Proteomes" id="UP001480595"/>
    </source>
</evidence>
<feature type="region of interest" description="Disordered" evidence="6">
    <location>
        <begin position="364"/>
        <end position="396"/>
    </location>
</feature>
<evidence type="ECO:0000256" key="1">
    <source>
        <dbReference type="ARBA" id="ARBA00004141"/>
    </source>
</evidence>
<evidence type="ECO:0000256" key="5">
    <source>
        <dbReference type="ARBA" id="ARBA00023136"/>
    </source>
</evidence>
<keyword evidence="3 7" id="KW-0812">Transmembrane</keyword>
<feature type="transmembrane region" description="Helical" evidence="7">
    <location>
        <begin position="299"/>
        <end position="316"/>
    </location>
</feature>
<dbReference type="EMBL" id="JAQQWL010000005">
    <property type="protein sequence ID" value="KAK8073887.1"/>
    <property type="molecule type" value="Genomic_DNA"/>
</dbReference>
<keyword evidence="10" id="KW-1185">Reference proteome</keyword>
<evidence type="ECO:0000256" key="2">
    <source>
        <dbReference type="ARBA" id="ARBA00009190"/>
    </source>
</evidence>
<feature type="region of interest" description="Disordered" evidence="6">
    <location>
        <begin position="22"/>
        <end position="221"/>
    </location>
</feature>
<gene>
    <name evidence="9" type="ORF">PG994_004786</name>
</gene>
<comment type="subcellular location">
    <subcellularLocation>
        <location evidence="1">Membrane</location>
        <topology evidence="1">Multi-pass membrane protein</topology>
    </subcellularLocation>
</comment>
<comment type="similarity">
    <text evidence="2">Belongs to the GDT1 family.</text>
</comment>
<sequence length="684" mass="74479">MKLRQKHAQLLLLLLPALAIASSTPDATSEKEVRAAIERDPVTGATGASSASKPKYDVGTKDAPVDGKDGKPHEGPFVEPKKRFPKRTTASWTTGTTCGRSRGTTGTEGGVSEKDKVRKAKEGKTGEKVEKVPETPKEKPPLPHSEQEKISSDKGTKKEKEKDVKDKDDVQKTPEQVAGLEKPTDLPGKFRDSANPLPKSANKDHLDVSKPKTKPAKDWKDTVEDGSEGIIQPFHSFVLSLAMILFSEVGDKTFLVAALMAMKHDRMVVFTAAFGALLVMTFLSAILGHTLPALIPKKITAFLAAGLFFVFGAKLLREGMAMSPDEGVAAEMQEVEMELAEKEHQALKQGRRRSSVYAMEMGLGRNRKSRSKSRFPTPPRSPSTSPARSPSPRGGIAGSIGTGMSNLASLLLSPAQIATIAMAAGQDYWWVTLGALVGHSICTGVAVIGGRAIAGKVSMKVVTVGGALAFLVFGFIYLFEAFRRQDVKAAMHYIPTKPLTVPHGGYTINKHQATQDKPKVSSNHVAALVQAARVPCGQRQRRGATHHTTLEAPLDIVASPITGGRQRNPGRRFAQIVKLKPECVAEYKKCHAAVWPEVARQIKACNIQDYSICHDPETGILFASFKYVGYDYAGDMERMRENPKVREWWAMTDSYQESMVPGAKNSESGEPSWWKPVEEVFYQA</sequence>
<evidence type="ECO:0000256" key="6">
    <source>
        <dbReference type="SAM" id="MobiDB-lite"/>
    </source>
</evidence>
<comment type="caution">
    <text evidence="9">The sequence shown here is derived from an EMBL/GenBank/DDBJ whole genome shotgun (WGS) entry which is preliminary data.</text>
</comment>
<feature type="compositionally biased region" description="Basic and acidic residues" evidence="6">
    <location>
        <begin position="182"/>
        <end position="192"/>
    </location>
</feature>
<evidence type="ECO:0000256" key="4">
    <source>
        <dbReference type="ARBA" id="ARBA00022989"/>
    </source>
</evidence>
<dbReference type="PROSITE" id="PS01214">
    <property type="entry name" value="UPF0016"/>
    <property type="match status" value="1"/>
</dbReference>
<dbReference type="Gene3D" id="3.30.70.100">
    <property type="match status" value="1"/>
</dbReference>
<reference evidence="9 10" key="1">
    <citation type="submission" date="2023-01" db="EMBL/GenBank/DDBJ databases">
        <title>Analysis of 21 Apiospora genomes using comparative genomics revels a genus with tremendous synthesis potential of carbohydrate active enzymes and secondary metabolites.</title>
        <authorList>
            <person name="Sorensen T."/>
        </authorList>
    </citation>
    <scope>NUCLEOTIDE SEQUENCE [LARGE SCALE GENOMIC DNA]</scope>
    <source>
        <strain evidence="9 10">CBS 135458</strain>
    </source>
</reference>
<dbReference type="PANTHER" id="PTHR12608">
    <property type="entry name" value="TRANSMEMBRANE PROTEIN HTP-1 RELATED"/>
    <property type="match status" value="1"/>
</dbReference>
<name>A0ABR1VRU3_9PEZI</name>
<feature type="transmembrane region" description="Helical" evidence="7">
    <location>
        <begin position="267"/>
        <end position="287"/>
    </location>
</feature>
<feature type="transmembrane region" description="Helical" evidence="7">
    <location>
        <begin position="428"/>
        <end position="449"/>
    </location>
</feature>